<organism evidence="6 7">
    <name type="scientific">Extremus antarcticus</name>
    <dbReference type="NCBI Taxonomy" id="702011"/>
    <lineage>
        <taxon>Eukaryota</taxon>
        <taxon>Fungi</taxon>
        <taxon>Dikarya</taxon>
        <taxon>Ascomycota</taxon>
        <taxon>Pezizomycotina</taxon>
        <taxon>Dothideomycetes</taxon>
        <taxon>Dothideomycetidae</taxon>
        <taxon>Mycosphaerellales</taxon>
        <taxon>Extremaceae</taxon>
        <taxon>Extremus</taxon>
    </lineage>
</organism>
<keyword evidence="7" id="KW-1185">Reference proteome</keyword>
<comment type="similarity">
    <text evidence="4">Belongs to the class I-like SAM-binding methyltransferase superfamily.</text>
</comment>
<evidence type="ECO:0000256" key="3">
    <source>
        <dbReference type="ARBA" id="ARBA00022691"/>
    </source>
</evidence>
<name>A0AAJ0G6S1_9PEZI</name>
<accession>A0AAJ0G6S1</accession>
<keyword evidence="2" id="KW-0808">Transferase</keyword>
<dbReference type="PANTHER" id="PTHR35897:SF1">
    <property type="entry name" value="METHYLTRANSFERASE AUSD"/>
    <property type="match status" value="1"/>
</dbReference>
<dbReference type="PANTHER" id="PTHR35897">
    <property type="entry name" value="METHYLTRANSFERASE AUSD"/>
    <property type="match status" value="1"/>
</dbReference>
<dbReference type="AlphaFoldDB" id="A0AAJ0G6S1"/>
<keyword evidence="3" id="KW-0949">S-adenosyl-L-methionine</keyword>
<dbReference type="InterPro" id="IPR051654">
    <property type="entry name" value="Meroterpenoid_MTases"/>
</dbReference>
<dbReference type="InterPro" id="IPR029063">
    <property type="entry name" value="SAM-dependent_MTases_sf"/>
</dbReference>
<reference evidence="6" key="1">
    <citation type="submission" date="2023-04" db="EMBL/GenBank/DDBJ databases">
        <title>Black Yeasts Isolated from many extreme environments.</title>
        <authorList>
            <person name="Coleine C."/>
            <person name="Stajich J.E."/>
            <person name="Selbmann L."/>
        </authorList>
    </citation>
    <scope>NUCLEOTIDE SEQUENCE</scope>
    <source>
        <strain evidence="6">CCFEE 5312</strain>
    </source>
</reference>
<feature type="domain" description="Methyltransferase" evidence="5">
    <location>
        <begin position="99"/>
        <end position="198"/>
    </location>
</feature>
<dbReference type="Pfam" id="PF13649">
    <property type="entry name" value="Methyltransf_25"/>
    <property type="match status" value="1"/>
</dbReference>
<dbReference type="Proteomes" id="UP001271007">
    <property type="component" value="Unassembled WGS sequence"/>
</dbReference>
<comment type="caution">
    <text evidence="6">The sequence shown here is derived from an EMBL/GenBank/DDBJ whole genome shotgun (WGS) entry which is preliminary data.</text>
</comment>
<proteinExistence type="inferred from homology"/>
<dbReference type="InterPro" id="IPR041698">
    <property type="entry name" value="Methyltransf_25"/>
</dbReference>
<evidence type="ECO:0000256" key="4">
    <source>
        <dbReference type="ARBA" id="ARBA00038314"/>
    </source>
</evidence>
<evidence type="ECO:0000256" key="2">
    <source>
        <dbReference type="ARBA" id="ARBA00022679"/>
    </source>
</evidence>
<dbReference type="GO" id="GO:0016740">
    <property type="term" value="F:transferase activity"/>
    <property type="evidence" value="ECO:0007669"/>
    <property type="project" value="UniProtKB-KW"/>
</dbReference>
<evidence type="ECO:0000259" key="5">
    <source>
        <dbReference type="Pfam" id="PF13649"/>
    </source>
</evidence>
<dbReference type="SUPFAM" id="SSF53335">
    <property type="entry name" value="S-adenosyl-L-methionine-dependent methyltransferases"/>
    <property type="match status" value="1"/>
</dbReference>
<evidence type="ECO:0000256" key="1">
    <source>
        <dbReference type="ARBA" id="ARBA00005179"/>
    </source>
</evidence>
<dbReference type="Gene3D" id="3.40.50.150">
    <property type="entry name" value="Vaccinia Virus protein VP39"/>
    <property type="match status" value="1"/>
</dbReference>
<gene>
    <name evidence="6" type="ORF">LTR09_012481</name>
</gene>
<sequence>MHSGTMDFQESSPSTAKTSKWFYDGPPVIRPDAREVLEKCSKIPSEEVDTHVAAVREKAWSIHPYPCIGGWRFLEFSNSENTAYPEVLKRMRTGEQVYLDLGCAFAQDVRRLVADGVDSRQIYGSDLRLEFIDLGYELFRDRETLRTRFIDADIFNAESDLKDLVGKVDIIGASSFFHLFSWDEQIKIARQVLRLLKPIPGSLLIGRQIGHREANEEPRGEGAGSRFRHSLESWRRFWKEAGDEAGVEMQVDGKETAITERMPMPLPEAFIVLEFAVRRV</sequence>
<protein>
    <recommendedName>
        <fullName evidence="5">Methyltransferase domain-containing protein</fullName>
    </recommendedName>
</protein>
<dbReference type="EMBL" id="JAWDJX010000124">
    <property type="protein sequence ID" value="KAK3046002.1"/>
    <property type="molecule type" value="Genomic_DNA"/>
</dbReference>
<comment type="pathway">
    <text evidence="1">Secondary metabolite biosynthesis.</text>
</comment>
<evidence type="ECO:0000313" key="6">
    <source>
        <dbReference type="EMBL" id="KAK3046002.1"/>
    </source>
</evidence>
<evidence type="ECO:0000313" key="7">
    <source>
        <dbReference type="Proteomes" id="UP001271007"/>
    </source>
</evidence>